<evidence type="ECO:0000256" key="1">
    <source>
        <dbReference type="ARBA" id="ARBA00004389"/>
    </source>
</evidence>
<protein>
    <submittedName>
        <fullName evidence="6">Glucuronosyltransferase</fullName>
    </submittedName>
</protein>
<keyword evidence="3" id="KW-0256">Endoplasmic reticulum</keyword>
<keyword evidence="4" id="KW-1133">Transmembrane helix</keyword>
<reference evidence="6 7" key="1">
    <citation type="submission" date="2017-03" db="EMBL/GenBank/DDBJ databases">
        <title>Genome of strain Rhizobium sp. CNPSo 668.</title>
        <authorList>
            <person name="Ribeiro R."/>
        </authorList>
    </citation>
    <scope>NUCLEOTIDE SEQUENCE [LARGE SCALE GENOMIC DNA]</scope>
    <source>
        <strain evidence="6 7">CNPSo 668</strain>
    </source>
</reference>
<name>A0A246DYC3_9HYPH</name>
<evidence type="ECO:0000256" key="5">
    <source>
        <dbReference type="ARBA" id="ARBA00023136"/>
    </source>
</evidence>
<proteinExistence type="predicted"/>
<keyword evidence="2" id="KW-0812">Transmembrane</keyword>
<comment type="caution">
    <text evidence="6">The sequence shown here is derived from an EMBL/GenBank/DDBJ whole genome shotgun (WGS) entry which is preliminary data.</text>
</comment>
<evidence type="ECO:0000256" key="3">
    <source>
        <dbReference type="ARBA" id="ARBA00022824"/>
    </source>
</evidence>
<dbReference type="GO" id="GO:0004577">
    <property type="term" value="F:N-acetylglucosaminyldiphosphodolichol N-acetylglucosaminyltransferase activity"/>
    <property type="evidence" value="ECO:0007669"/>
    <property type="project" value="TreeGrafter"/>
</dbReference>
<comment type="subcellular location">
    <subcellularLocation>
        <location evidence="1">Endoplasmic reticulum membrane</location>
        <topology evidence="1">Single-pass membrane protein</topology>
    </subcellularLocation>
</comment>
<evidence type="ECO:0000313" key="6">
    <source>
        <dbReference type="EMBL" id="OWO95292.1"/>
    </source>
</evidence>
<keyword evidence="6" id="KW-0808">Transferase</keyword>
<accession>A0A246DYC3</accession>
<keyword evidence="5" id="KW-0472">Membrane</keyword>
<dbReference type="AlphaFoldDB" id="A0A246DYC3"/>
<dbReference type="Pfam" id="PF08660">
    <property type="entry name" value="Alg14"/>
    <property type="match status" value="1"/>
</dbReference>
<evidence type="ECO:0000313" key="7">
    <source>
        <dbReference type="Proteomes" id="UP000197269"/>
    </source>
</evidence>
<evidence type="ECO:0000256" key="4">
    <source>
        <dbReference type="ARBA" id="ARBA00022989"/>
    </source>
</evidence>
<organism evidence="6 7">
    <name type="scientific">Rhizobium esperanzae</name>
    <dbReference type="NCBI Taxonomy" id="1967781"/>
    <lineage>
        <taxon>Bacteria</taxon>
        <taxon>Pseudomonadati</taxon>
        <taxon>Pseudomonadota</taxon>
        <taxon>Alphaproteobacteria</taxon>
        <taxon>Hyphomicrobiales</taxon>
        <taxon>Rhizobiaceae</taxon>
        <taxon>Rhizobium/Agrobacterium group</taxon>
        <taxon>Rhizobium</taxon>
    </lineage>
</organism>
<dbReference type="PANTHER" id="PTHR12154">
    <property type="entry name" value="GLYCOSYL TRANSFERASE-RELATED"/>
    <property type="match status" value="1"/>
</dbReference>
<dbReference type="GO" id="GO:0006488">
    <property type="term" value="P:dolichol-linked oligosaccharide biosynthetic process"/>
    <property type="evidence" value="ECO:0007669"/>
    <property type="project" value="InterPro"/>
</dbReference>
<dbReference type="RefSeq" id="WP_088392994.1">
    <property type="nucleotide sequence ID" value="NZ_MXPU01000005.1"/>
</dbReference>
<evidence type="ECO:0000256" key="2">
    <source>
        <dbReference type="ARBA" id="ARBA00022692"/>
    </source>
</evidence>
<dbReference type="EMBL" id="MXPU01000005">
    <property type="protein sequence ID" value="OWO95292.1"/>
    <property type="molecule type" value="Genomic_DNA"/>
</dbReference>
<dbReference type="Gene3D" id="3.40.50.2000">
    <property type="entry name" value="Glycogen Phosphorylase B"/>
    <property type="match status" value="1"/>
</dbReference>
<dbReference type="Proteomes" id="UP000197269">
    <property type="component" value="Unassembled WGS sequence"/>
</dbReference>
<gene>
    <name evidence="6" type="ORF">B5E41_09395</name>
</gene>
<sequence length="153" mass="16663">MTDGKKRKILAASSGGGHWEQMMAMRAAFEGSEVFFATTIPGLLKKYDISNGLVLPDCSRDSIVMSIKCFFSAFYIVFKLKPDIVLSTGAAPGLFCLLAGRLMGKRTIWIDSVANVEKLSLSGKLAGHIATLWLTQWQHLSRPDGPHYAGAVL</sequence>
<dbReference type="PANTHER" id="PTHR12154:SF4">
    <property type="entry name" value="UDP-N-ACETYLGLUCOSAMINE TRANSFERASE SUBUNIT ALG14 HOMOLOG"/>
    <property type="match status" value="1"/>
</dbReference>
<dbReference type="SUPFAM" id="SSF53756">
    <property type="entry name" value="UDP-Glycosyltransferase/glycogen phosphorylase"/>
    <property type="match status" value="1"/>
</dbReference>
<dbReference type="InterPro" id="IPR013969">
    <property type="entry name" value="Oligosacch_biosynth_Alg14"/>
</dbReference>